<feature type="transmembrane region" description="Helical" evidence="4">
    <location>
        <begin position="51"/>
        <end position="70"/>
    </location>
</feature>
<feature type="transmembrane region" description="Helical" evidence="4">
    <location>
        <begin position="375"/>
        <end position="397"/>
    </location>
</feature>
<gene>
    <name evidence="6" type="ORF">RGD00_12540</name>
</gene>
<dbReference type="PANTHER" id="PTHR23523">
    <property type="match status" value="1"/>
</dbReference>
<dbReference type="PANTHER" id="PTHR23523:SF2">
    <property type="entry name" value="2-NITROIMIDAZOLE TRANSPORTER"/>
    <property type="match status" value="1"/>
</dbReference>
<feature type="transmembrane region" description="Helical" evidence="4">
    <location>
        <begin position="226"/>
        <end position="243"/>
    </location>
</feature>
<dbReference type="InterPro" id="IPR036259">
    <property type="entry name" value="MFS_trans_sf"/>
</dbReference>
<feature type="transmembrane region" description="Helical" evidence="4">
    <location>
        <begin position="289"/>
        <end position="309"/>
    </location>
</feature>
<feature type="transmembrane region" description="Helical" evidence="4">
    <location>
        <begin position="82"/>
        <end position="101"/>
    </location>
</feature>
<dbReference type="InterPro" id="IPR020846">
    <property type="entry name" value="MFS_dom"/>
</dbReference>
<evidence type="ECO:0000256" key="3">
    <source>
        <dbReference type="ARBA" id="ARBA00023136"/>
    </source>
</evidence>
<feature type="transmembrane region" description="Helical" evidence="4">
    <location>
        <begin position="12"/>
        <end position="39"/>
    </location>
</feature>
<feature type="transmembrane region" description="Helical" evidence="4">
    <location>
        <begin position="107"/>
        <end position="130"/>
    </location>
</feature>
<feature type="transmembrane region" description="Helical" evidence="4">
    <location>
        <begin position="315"/>
        <end position="337"/>
    </location>
</feature>
<evidence type="ECO:0000259" key="5">
    <source>
        <dbReference type="PROSITE" id="PS50850"/>
    </source>
</evidence>
<dbReference type="InterPro" id="IPR052524">
    <property type="entry name" value="MFS_Cyanate_Porter"/>
</dbReference>
<dbReference type="Pfam" id="PF07690">
    <property type="entry name" value="MFS_1"/>
    <property type="match status" value="1"/>
</dbReference>
<name>A0ABU1F9B3_9RHOB</name>
<evidence type="ECO:0000313" key="7">
    <source>
        <dbReference type="Proteomes" id="UP001247754"/>
    </source>
</evidence>
<feature type="transmembrane region" description="Helical" evidence="4">
    <location>
        <begin position="349"/>
        <end position="369"/>
    </location>
</feature>
<dbReference type="PROSITE" id="PS50850">
    <property type="entry name" value="MFS"/>
    <property type="match status" value="1"/>
</dbReference>
<keyword evidence="2 4" id="KW-1133">Transmembrane helix</keyword>
<evidence type="ECO:0000313" key="6">
    <source>
        <dbReference type="EMBL" id="MDR5653437.1"/>
    </source>
</evidence>
<sequence length="411" mass="41695">MSAAPAPPAPFLIRALLLAGVWLIYLVFGLTAASLAPLVPPIAAELGVGNGAMGLILGAWPLTYIAAALPGGAMLDRIGARWGLLIAVAVMAASAFLRGVVDTPLQLALAVALFGVGGPLISVGAPKLIAQLYAGRARGTAMGIYVTGPYLGGILALSLTNSVFLPLAGGDWRGVMALHGGLILAAGLVWVVIATLPAARPLTGPAGKSGKFDPAAFRDVVRSREVQTILAVAIGIFAVNHALNNWLPTVLQARGLSAAAAGYWAAIPTAVGILGALTVPRFATPDRQVGIMAGLFVSMLCATLLLQLVPGPLLVAGLVLQGIARGTMMTVAIMLLMESRDVPKERLGLAGGLFFTTAEIGGVMGPAAFGLVSDLSGGFVVPLVLLSVLCALMLALVGQLARLRPRLAAAG</sequence>
<accession>A0ABU1F9B3</accession>
<keyword evidence="7" id="KW-1185">Reference proteome</keyword>
<reference evidence="6 7" key="1">
    <citation type="submission" date="2023-09" db="EMBL/GenBank/DDBJ databases">
        <title>Xinfangfangia sedmenti sp. nov., isolated the sedment.</title>
        <authorList>
            <person name="Xu L."/>
        </authorList>
    </citation>
    <scope>NUCLEOTIDE SEQUENCE [LARGE SCALE GENOMIC DNA]</scope>
    <source>
        <strain evidence="6 7">LG-4</strain>
    </source>
</reference>
<keyword evidence="3 4" id="KW-0472">Membrane</keyword>
<keyword evidence="1 4" id="KW-0812">Transmembrane</keyword>
<feature type="transmembrane region" description="Helical" evidence="4">
    <location>
        <begin position="176"/>
        <end position="199"/>
    </location>
</feature>
<feature type="domain" description="Major facilitator superfamily (MFS) profile" evidence="5">
    <location>
        <begin position="17"/>
        <end position="405"/>
    </location>
</feature>
<evidence type="ECO:0000256" key="4">
    <source>
        <dbReference type="SAM" id="Phobius"/>
    </source>
</evidence>
<dbReference type="SUPFAM" id="SSF103473">
    <property type="entry name" value="MFS general substrate transporter"/>
    <property type="match status" value="1"/>
</dbReference>
<dbReference type="RefSeq" id="WP_310457675.1">
    <property type="nucleotide sequence ID" value="NZ_JAVKPH010000013.1"/>
</dbReference>
<dbReference type="EMBL" id="JAVKPH010000013">
    <property type="protein sequence ID" value="MDR5653437.1"/>
    <property type="molecule type" value="Genomic_DNA"/>
</dbReference>
<feature type="transmembrane region" description="Helical" evidence="4">
    <location>
        <begin position="142"/>
        <end position="164"/>
    </location>
</feature>
<organism evidence="6 7">
    <name type="scientific">Ruixingdingia sedimenti</name>
    <dbReference type="NCBI Taxonomy" id="3073604"/>
    <lineage>
        <taxon>Bacteria</taxon>
        <taxon>Pseudomonadati</taxon>
        <taxon>Pseudomonadota</taxon>
        <taxon>Alphaproteobacteria</taxon>
        <taxon>Rhodobacterales</taxon>
        <taxon>Paracoccaceae</taxon>
        <taxon>Ruixingdingia</taxon>
    </lineage>
</organism>
<feature type="transmembrane region" description="Helical" evidence="4">
    <location>
        <begin position="255"/>
        <end position="277"/>
    </location>
</feature>
<dbReference type="InterPro" id="IPR011701">
    <property type="entry name" value="MFS"/>
</dbReference>
<evidence type="ECO:0000256" key="1">
    <source>
        <dbReference type="ARBA" id="ARBA00022692"/>
    </source>
</evidence>
<dbReference type="Proteomes" id="UP001247754">
    <property type="component" value="Unassembled WGS sequence"/>
</dbReference>
<protein>
    <submittedName>
        <fullName evidence="6">MFS transporter</fullName>
    </submittedName>
</protein>
<comment type="caution">
    <text evidence="6">The sequence shown here is derived from an EMBL/GenBank/DDBJ whole genome shotgun (WGS) entry which is preliminary data.</text>
</comment>
<evidence type="ECO:0000256" key="2">
    <source>
        <dbReference type="ARBA" id="ARBA00022989"/>
    </source>
</evidence>
<dbReference type="Gene3D" id="1.20.1250.20">
    <property type="entry name" value="MFS general substrate transporter like domains"/>
    <property type="match status" value="1"/>
</dbReference>
<proteinExistence type="predicted"/>